<reference evidence="3 4" key="1">
    <citation type="submission" date="2017-01" db="EMBL/GenBank/DDBJ databases">
        <title>Genomic analysis of Xuhuaishuia manganoxidans DY6-4.</title>
        <authorList>
            <person name="Wang X."/>
        </authorList>
    </citation>
    <scope>NUCLEOTIDE SEQUENCE [LARGE SCALE GENOMIC DNA]</scope>
    <source>
        <strain evidence="3 4">DY6-4</strain>
    </source>
</reference>
<dbReference type="InterPro" id="IPR047657">
    <property type="entry name" value="PmbA"/>
</dbReference>
<dbReference type="Proteomes" id="UP000187266">
    <property type="component" value="Chromosome"/>
</dbReference>
<comment type="similarity">
    <text evidence="1">Belongs to the peptidase U62 family.</text>
</comment>
<dbReference type="PANTHER" id="PTHR43421:SF1">
    <property type="entry name" value="METALLOPROTEASE PMBA"/>
    <property type="match status" value="1"/>
</dbReference>
<dbReference type="STRING" id="1267768.BV394_08505"/>
<feature type="region of interest" description="Disordered" evidence="2">
    <location>
        <begin position="333"/>
        <end position="358"/>
    </location>
</feature>
<dbReference type="InterPro" id="IPR045570">
    <property type="entry name" value="Metalloprtase-TldD/E_cen_dom"/>
</dbReference>
<name>A0A1U7DID7_9RHOB</name>
<dbReference type="Gene3D" id="3.30.2290.10">
    <property type="entry name" value="PmbA/TldD superfamily"/>
    <property type="match status" value="1"/>
</dbReference>
<dbReference type="Pfam" id="PF01523">
    <property type="entry name" value="PmbA_TldD_1st"/>
    <property type="match status" value="1"/>
</dbReference>
<evidence type="ECO:0000256" key="1">
    <source>
        <dbReference type="ARBA" id="ARBA00005836"/>
    </source>
</evidence>
<dbReference type="RefSeq" id="WP_076979774.1">
    <property type="nucleotide sequence ID" value="NZ_CP019124.1"/>
</dbReference>
<dbReference type="InterPro" id="IPR035068">
    <property type="entry name" value="TldD/PmbA_N"/>
</dbReference>
<dbReference type="InterPro" id="IPR045569">
    <property type="entry name" value="Metalloprtase-TldD/E_C"/>
</dbReference>
<accession>A0A2M9DCQ7</accession>
<evidence type="ECO:0000256" key="2">
    <source>
        <dbReference type="SAM" id="MobiDB-lite"/>
    </source>
</evidence>
<dbReference type="EMBL" id="CP019124">
    <property type="protein sequence ID" value="APX89752.1"/>
    <property type="molecule type" value="Genomic_DNA"/>
</dbReference>
<gene>
    <name evidence="3" type="ORF">BV394_08505</name>
</gene>
<keyword evidence="4" id="KW-1185">Reference proteome</keyword>
<dbReference type="InterPro" id="IPR036059">
    <property type="entry name" value="TldD/PmbA_sf"/>
</dbReference>
<dbReference type="InterPro" id="IPR002510">
    <property type="entry name" value="Metalloprtase-TldD/E_N"/>
</dbReference>
<dbReference type="GO" id="GO:0005829">
    <property type="term" value="C:cytosol"/>
    <property type="evidence" value="ECO:0007669"/>
    <property type="project" value="TreeGrafter"/>
</dbReference>
<accession>A0A1U7DID7</accession>
<organism evidence="3 4">
    <name type="scientific">Brevirhabdus pacifica</name>
    <dbReference type="NCBI Taxonomy" id="1267768"/>
    <lineage>
        <taxon>Bacteria</taxon>
        <taxon>Pseudomonadati</taxon>
        <taxon>Pseudomonadota</taxon>
        <taxon>Alphaproteobacteria</taxon>
        <taxon>Rhodobacterales</taxon>
        <taxon>Paracoccaceae</taxon>
        <taxon>Brevirhabdus</taxon>
    </lineage>
</organism>
<proteinExistence type="inferred from homology"/>
<evidence type="ECO:0000313" key="4">
    <source>
        <dbReference type="Proteomes" id="UP000187266"/>
    </source>
</evidence>
<protein>
    <submittedName>
        <fullName evidence="3">Modulator protein</fullName>
    </submittedName>
</protein>
<evidence type="ECO:0000313" key="3">
    <source>
        <dbReference type="EMBL" id="APX89752.1"/>
    </source>
</evidence>
<dbReference type="OrthoDB" id="9803618at2"/>
<dbReference type="GO" id="GO:0008237">
    <property type="term" value="F:metallopeptidase activity"/>
    <property type="evidence" value="ECO:0007669"/>
    <property type="project" value="InterPro"/>
</dbReference>
<dbReference type="AlphaFoldDB" id="A0A1U7DID7"/>
<sequence length="449" mass="46584">MTQTSLPDLTAALLDLAKSAGAEAADALAVDGRSVSIDVRGGALEHAERAEGIEIGLRVLIDGRQACVSASDTRHDTLAEMAERAVAMAREAPRDPTLGLADPAALATGWDAAALELSDPAPEPDPAALEEDARRAEAAALEVPGISKIDTASAAYGARRLHLAATNGFSGGYSRTDRALSCVAITGEGTGMERDYAGEVRIFQSDLPSPEEIGRLAAERTIARAGARQPGTGTYPVLFDERVSGSLIGHLLAAINGSAIVRGSSWLRDAMDQPVLPDALSLVEDPHRPRVGGSRPFDGEGLPTARRAIVEDGVLRGWTLDLSSARKLGLASSANASRGVSSPPSPSAGNVTLTPGSHSRDDLVAQMGTGLLVTSMIGSSINPNTGDYSRGASGFWVENGEIAYPVNECTIAGNLRTMLRGIIPANDARQYLGRVVPSLLVEGMTLAGK</sequence>
<dbReference type="GO" id="GO:0006508">
    <property type="term" value="P:proteolysis"/>
    <property type="evidence" value="ECO:0007669"/>
    <property type="project" value="InterPro"/>
</dbReference>
<feature type="compositionally biased region" description="Polar residues" evidence="2">
    <location>
        <begin position="333"/>
        <end position="357"/>
    </location>
</feature>
<dbReference type="SUPFAM" id="SSF111283">
    <property type="entry name" value="Putative modulator of DNA gyrase, PmbA/TldD"/>
    <property type="match status" value="1"/>
</dbReference>
<dbReference type="Pfam" id="PF19290">
    <property type="entry name" value="PmbA_TldD_2nd"/>
    <property type="match status" value="1"/>
</dbReference>
<dbReference type="Pfam" id="PF19289">
    <property type="entry name" value="PmbA_TldD_3rd"/>
    <property type="match status" value="1"/>
</dbReference>
<dbReference type="PANTHER" id="PTHR43421">
    <property type="entry name" value="METALLOPROTEASE PMBA"/>
    <property type="match status" value="1"/>
</dbReference>